<dbReference type="InterPro" id="IPR017137">
    <property type="entry name" value="Arg-tRNA-P_Trfase_1_euk"/>
</dbReference>
<comment type="similarity">
    <text evidence="1">Belongs to the R-transferase family.</text>
</comment>
<feature type="non-terminal residue" evidence="8">
    <location>
        <position position="1"/>
    </location>
</feature>
<dbReference type="PANTHER" id="PTHR21367">
    <property type="entry name" value="ARGININE-TRNA-PROTEIN TRANSFERASE 1"/>
    <property type="match status" value="1"/>
</dbReference>
<feature type="domain" description="N-end aminoacyl transferase N-terminal" evidence="6">
    <location>
        <begin position="6"/>
        <end position="56"/>
    </location>
</feature>
<dbReference type="InterPro" id="IPR007472">
    <property type="entry name" value="N-end_Aminoacyl_Trfase_C"/>
</dbReference>
<reference evidence="8" key="1">
    <citation type="submission" date="2024-02" db="EMBL/GenBank/DDBJ databases">
        <authorList>
            <consortium name="ELIXIR-Norway"/>
            <consortium name="Elixir Norway"/>
        </authorList>
    </citation>
    <scope>NUCLEOTIDE SEQUENCE</scope>
</reference>
<dbReference type="PANTHER" id="PTHR21367:SF1">
    <property type="entry name" value="ARGINYL-TRNA--PROTEIN TRANSFERASE 1"/>
    <property type="match status" value="1"/>
</dbReference>
<gene>
    <name evidence="8" type="ORF">CSSPJE1EN1_LOCUS26005</name>
</gene>
<dbReference type="EC" id="2.3.2.8" evidence="2"/>
<dbReference type="Pfam" id="PF04377">
    <property type="entry name" value="ATE_C"/>
    <property type="match status" value="1"/>
</dbReference>
<keyword evidence="9" id="KW-1185">Reference proteome</keyword>
<dbReference type="Pfam" id="PF04376">
    <property type="entry name" value="ATE_N"/>
    <property type="match status" value="1"/>
</dbReference>
<evidence type="ECO:0000256" key="1">
    <source>
        <dbReference type="ARBA" id="ARBA00009991"/>
    </source>
</evidence>
<name>A0ABP0V882_9BRYO</name>
<proteinExistence type="inferred from homology"/>
<evidence type="ECO:0000259" key="7">
    <source>
        <dbReference type="Pfam" id="PF04377"/>
    </source>
</evidence>
<dbReference type="InterPro" id="IPR007471">
    <property type="entry name" value="N-end_Aminoacyl_Trfase_N"/>
</dbReference>
<dbReference type="InterPro" id="IPR030700">
    <property type="entry name" value="N-end_Aminoacyl_Trfase"/>
</dbReference>
<evidence type="ECO:0000256" key="4">
    <source>
        <dbReference type="ARBA" id="ARBA00022786"/>
    </source>
</evidence>
<comment type="caution">
    <text evidence="8">The sequence shown here is derived from an EMBL/GenBank/DDBJ whole genome shotgun (WGS) entry which is preliminary data.</text>
</comment>
<evidence type="ECO:0000256" key="3">
    <source>
        <dbReference type="ARBA" id="ARBA00022679"/>
    </source>
</evidence>
<organism evidence="8 9">
    <name type="scientific">Sphagnum jensenii</name>
    <dbReference type="NCBI Taxonomy" id="128206"/>
    <lineage>
        <taxon>Eukaryota</taxon>
        <taxon>Viridiplantae</taxon>
        <taxon>Streptophyta</taxon>
        <taxon>Embryophyta</taxon>
        <taxon>Bryophyta</taxon>
        <taxon>Sphagnophytina</taxon>
        <taxon>Sphagnopsida</taxon>
        <taxon>Sphagnales</taxon>
        <taxon>Sphagnaceae</taxon>
        <taxon>Sphagnum</taxon>
    </lineage>
</organism>
<keyword evidence="3" id="KW-0808">Transferase</keyword>
<dbReference type="PIRSF" id="PIRSF037207">
    <property type="entry name" value="ATE1_euk"/>
    <property type="match status" value="1"/>
</dbReference>
<evidence type="ECO:0000256" key="2">
    <source>
        <dbReference type="ARBA" id="ARBA00012025"/>
    </source>
</evidence>
<evidence type="ECO:0000259" key="6">
    <source>
        <dbReference type="Pfam" id="PF04376"/>
    </source>
</evidence>
<evidence type="ECO:0000313" key="9">
    <source>
        <dbReference type="Proteomes" id="UP001497444"/>
    </source>
</evidence>
<dbReference type="EMBL" id="CAXAQS010000206">
    <property type="protein sequence ID" value="CAK9250627.1"/>
    <property type="molecule type" value="Genomic_DNA"/>
</dbReference>
<protein>
    <recommendedName>
        <fullName evidence="2">arginyltransferase</fullName>
        <ecNumber evidence="2">2.3.2.8</ecNumber>
    </recommendedName>
</protein>
<feature type="domain" description="N-end rule aminoacyl transferase C-terminal" evidence="7">
    <location>
        <begin position="227"/>
        <end position="385"/>
    </location>
</feature>
<accession>A0ABP0V882</accession>
<keyword evidence="5" id="KW-0012">Acyltransferase</keyword>
<sequence>LWAHSLSPINYQNLIDRNWRRSGKYCYKPILQKTCCPLYTIRCDALNFKLRKSHKKVLKKFNKFLLTGEKPSKRRETELRNDFDTDMSEEQKTAKPLMDEMNINRECTQDINPINEFDVIPDNSLNVKSNERKTVSETSVHKKTKAKTLRIERKLKKIMEREKCDEIKAKDIMSIEFLNRTKNRIKIKTLEEYLTENENHSDRAHKLEIKFVSTTTDEYKETFESSHEVYKKYQMAIHGDTDDKCTAKQYKRFLIDSPLDNEDCQTREGLPNSFGSYHQQYWLDNKLIAVGVLDILPNCVSSVYLYYDPEYDFLSLGTYSALRLRYIDSNYSPIMNNVLLYREIYLVQQLHQFIPNLKYYYMGFYVHSCPKMKYKGKFLPSELLCGETFSWHPISKCTPKLDAMKYSRFEDNPNVIDSAANDIKDSEILILYERQVMPYQQYKKNKRISTKEDQQIKEYAKLIGRKCSHQILLYRS</sequence>
<keyword evidence="4" id="KW-0833">Ubl conjugation pathway</keyword>
<evidence type="ECO:0000313" key="8">
    <source>
        <dbReference type="EMBL" id="CAK9250627.1"/>
    </source>
</evidence>
<dbReference type="Proteomes" id="UP001497444">
    <property type="component" value="Unassembled WGS sequence"/>
</dbReference>
<evidence type="ECO:0000256" key="5">
    <source>
        <dbReference type="ARBA" id="ARBA00023315"/>
    </source>
</evidence>